<comment type="cofactor">
    <cofactor evidence="1 6">
        <name>heme</name>
        <dbReference type="ChEBI" id="CHEBI:30413"/>
    </cofactor>
</comment>
<organism evidence="7 8">
    <name type="scientific">Lachnellula cervina</name>
    <dbReference type="NCBI Taxonomy" id="1316786"/>
    <lineage>
        <taxon>Eukaryota</taxon>
        <taxon>Fungi</taxon>
        <taxon>Dikarya</taxon>
        <taxon>Ascomycota</taxon>
        <taxon>Pezizomycotina</taxon>
        <taxon>Leotiomycetes</taxon>
        <taxon>Helotiales</taxon>
        <taxon>Lachnaceae</taxon>
        <taxon>Lachnellula</taxon>
    </lineage>
</organism>
<evidence type="ECO:0000256" key="5">
    <source>
        <dbReference type="ARBA" id="ARBA00023004"/>
    </source>
</evidence>
<reference evidence="7 8" key="1">
    <citation type="submission" date="2018-05" db="EMBL/GenBank/DDBJ databases">
        <title>Whole genome sequencing for identification of molecular markers to develop diagnostic detection tools for the regulated plant pathogen Lachnellula willkommii.</title>
        <authorList>
            <person name="Giroux E."/>
            <person name="Bilodeau G."/>
        </authorList>
    </citation>
    <scope>NUCLEOTIDE SEQUENCE [LARGE SCALE GENOMIC DNA]</scope>
    <source>
        <strain evidence="7 8">CBS 625.97</strain>
    </source>
</reference>
<keyword evidence="3 6" id="KW-0349">Heme</keyword>
<dbReference type="Proteomes" id="UP000481288">
    <property type="component" value="Unassembled WGS sequence"/>
</dbReference>
<dbReference type="GO" id="GO:0020037">
    <property type="term" value="F:heme binding"/>
    <property type="evidence" value="ECO:0007669"/>
    <property type="project" value="InterPro"/>
</dbReference>
<evidence type="ECO:0000313" key="8">
    <source>
        <dbReference type="Proteomes" id="UP000481288"/>
    </source>
</evidence>
<evidence type="ECO:0000256" key="6">
    <source>
        <dbReference type="PIRSR" id="PIRSR602403-1"/>
    </source>
</evidence>
<dbReference type="EMBL" id="QGMG01000515">
    <property type="protein sequence ID" value="TVY53021.1"/>
    <property type="molecule type" value="Genomic_DNA"/>
</dbReference>
<gene>
    <name evidence="7" type="primary">CYP7B1_0</name>
    <name evidence="7" type="ORF">LCER1_G005516</name>
</gene>
<dbReference type="OrthoDB" id="1470350at2759"/>
<comment type="similarity">
    <text evidence="2">Belongs to the cytochrome P450 family.</text>
</comment>
<dbReference type="Gene3D" id="1.10.630.10">
    <property type="entry name" value="Cytochrome P450"/>
    <property type="match status" value="1"/>
</dbReference>
<evidence type="ECO:0000256" key="4">
    <source>
        <dbReference type="ARBA" id="ARBA00022723"/>
    </source>
</evidence>
<dbReference type="GO" id="GO:0008395">
    <property type="term" value="F:steroid hydroxylase activity"/>
    <property type="evidence" value="ECO:0007669"/>
    <property type="project" value="TreeGrafter"/>
</dbReference>
<dbReference type="Pfam" id="PF00067">
    <property type="entry name" value="p450"/>
    <property type="match status" value="1"/>
</dbReference>
<evidence type="ECO:0000256" key="3">
    <source>
        <dbReference type="ARBA" id="ARBA00022617"/>
    </source>
</evidence>
<dbReference type="SUPFAM" id="SSF48264">
    <property type="entry name" value="Cytochrome P450"/>
    <property type="match status" value="1"/>
</dbReference>
<feature type="binding site" description="axial binding residue" evidence="6">
    <location>
        <position position="478"/>
    </location>
    <ligand>
        <name>heme</name>
        <dbReference type="ChEBI" id="CHEBI:30413"/>
    </ligand>
    <ligandPart>
        <name>Fe</name>
        <dbReference type="ChEBI" id="CHEBI:18248"/>
    </ligandPart>
</feature>
<dbReference type="PRINTS" id="PR00465">
    <property type="entry name" value="EP450IV"/>
</dbReference>
<dbReference type="GO" id="GO:0005506">
    <property type="term" value="F:iron ion binding"/>
    <property type="evidence" value="ECO:0007669"/>
    <property type="project" value="InterPro"/>
</dbReference>
<evidence type="ECO:0000256" key="2">
    <source>
        <dbReference type="ARBA" id="ARBA00010617"/>
    </source>
</evidence>
<keyword evidence="4 6" id="KW-0479">Metal-binding</keyword>
<keyword evidence="5 6" id="KW-0408">Iron</keyword>
<proteinExistence type="inferred from homology"/>
<protein>
    <submittedName>
        <fullName evidence="7">25-hydroxycholesterol 7-alpha-hydroxylase</fullName>
    </submittedName>
</protein>
<sequence>MSLVSNITTVSQVLSPQPSARPGPLTPQKAITCMLLAMVLWRFWRFTISPFLHPERPREFPYWIPFVSPDGVYLGHARAFFRDSNGLLSRARHYLGNTKDPIALTAFGMTFYVVTQAKHSAEVYRNTETLSFEDFVQGLMRTNGNNEDVIQIMYSALPIEKSGFPNPQGESLGVLAQKMHTHQLHPGNNLVLLQKQVHARIDHLLRLDTLRKVCTYASSQSPTYIELPLYQWCSDYFIRLGQHVYFGETLDQIDPTLADSFLIFDELIWKMLYQYPEFLSHDMSKPRAQIITSLKKYFQVPQIKRSGSTAWLINAMEDEMRALGVDEDNLAVLIFHLYFAINTNTRKTAFWLLTYLLHNPTLLAAYRQETEPAFSGRNLVDPFYIQDPVNCPQVDNIWHETLRMSGWSASVRLITQDTTIGGKLMRKGNRVIVPHRLLHFDESIFGESPNVFRPERWQKENLARSPSWRPFGAGKTMCSGRFLARFSVTTFVATLLQRFDVEMVGNPPMPQADEGKPVLGIMSIKKGQDFKVRLSPREKLR</sequence>
<evidence type="ECO:0000313" key="7">
    <source>
        <dbReference type="EMBL" id="TVY53021.1"/>
    </source>
</evidence>
<accession>A0A7D8UNA2</accession>
<dbReference type="InterPro" id="IPR036396">
    <property type="entry name" value="Cyt_P450_sf"/>
</dbReference>
<dbReference type="InterPro" id="IPR050529">
    <property type="entry name" value="CYP450_sterol_14alpha_dmase"/>
</dbReference>
<evidence type="ECO:0000256" key="1">
    <source>
        <dbReference type="ARBA" id="ARBA00001971"/>
    </source>
</evidence>
<dbReference type="CDD" id="cd11040">
    <property type="entry name" value="CYP7_CYP8-like"/>
    <property type="match status" value="1"/>
</dbReference>
<dbReference type="PANTHER" id="PTHR24304:SF2">
    <property type="entry name" value="24-HYDROXYCHOLESTEROL 7-ALPHA-HYDROXYLASE"/>
    <property type="match status" value="1"/>
</dbReference>
<dbReference type="PANTHER" id="PTHR24304">
    <property type="entry name" value="CYTOCHROME P450 FAMILY 7"/>
    <property type="match status" value="1"/>
</dbReference>
<dbReference type="AlphaFoldDB" id="A0A7D8UNA2"/>
<dbReference type="InterPro" id="IPR002403">
    <property type="entry name" value="Cyt_P450_E_grp-IV"/>
</dbReference>
<keyword evidence="8" id="KW-1185">Reference proteome</keyword>
<dbReference type="GO" id="GO:0016705">
    <property type="term" value="F:oxidoreductase activity, acting on paired donors, with incorporation or reduction of molecular oxygen"/>
    <property type="evidence" value="ECO:0007669"/>
    <property type="project" value="InterPro"/>
</dbReference>
<dbReference type="InterPro" id="IPR001128">
    <property type="entry name" value="Cyt_P450"/>
</dbReference>
<name>A0A7D8UNA2_9HELO</name>
<comment type="caution">
    <text evidence="7">The sequence shown here is derived from an EMBL/GenBank/DDBJ whole genome shotgun (WGS) entry which is preliminary data.</text>
</comment>